<organism evidence="2 3">
    <name type="scientific">Pelagomonas calceolata</name>
    <dbReference type="NCBI Taxonomy" id="35677"/>
    <lineage>
        <taxon>Eukaryota</taxon>
        <taxon>Sar</taxon>
        <taxon>Stramenopiles</taxon>
        <taxon>Ochrophyta</taxon>
        <taxon>Pelagophyceae</taxon>
        <taxon>Pelagomonadales</taxon>
        <taxon>Pelagomonadaceae</taxon>
        <taxon>Pelagomonas</taxon>
    </lineage>
</organism>
<feature type="non-terminal residue" evidence="2">
    <location>
        <position position="1"/>
    </location>
</feature>
<feature type="compositionally biased region" description="Low complexity" evidence="1">
    <location>
        <begin position="172"/>
        <end position="185"/>
    </location>
</feature>
<feature type="region of interest" description="Disordered" evidence="1">
    <location>
        <begin position="151"/>
        <end position="191"/>
    </location>
</feature>
<evidence type="ECO:0000313" key="2">
    <source>
        <dbReference type="EMBL" id="CAH0368769.1"/>
    </source>
</evidence>
<proteinExistence type="predicted"/>
<evidence type="ECO:0000313" key="3">
    <source>
        <dbReference type="Proteomes" id="UP000789595"/>
    </source>
</evidence>
<accession>A0A8J2WVC6</accession>
<comment type="caution">
    <text evidence="2">The sequence shown here is derived from an EMBL/GenBank/DDBJ whole genome shotgun (WGS) entry which is preliminary data.</text>
</comment>
<evidence type="ECO:0000256" key="1">
    <source>
        <dbReference type="SAM" id="MobiDB-lite"/>
    </source>
</evidence>
<sequence length="348" mass="38046">PRVPLTLGYRYTTETEPPQPPIQEPPLVVGQSVARARDGDGRGVWAIERGERPGGRGVIDRRVVGAIHKQDGKRRRDVLIARRRRHPVDADEAEDARRAQRRLQAHEAALGVAADDDRPPSLELPPYHGDNLLARRTERPRGRRRAFVFVVQPGAPAAAPRPRARQDDAQRPQRAARPPSIPSRRVGAREAVAPVEVDQRRRAARGTDNNALGAARVERHAGEPGDVAALGAQAARRRRGRGGTRLHHAIRKLVAAHGARAGDELAKRAVAAGEVDNVAGCRDAAARHLKKGGAVVELAGRERRPAHRRPDLLQRDCLCGFGRVFSLHPSCWPVPSPQHSRLGYTTST</sequence>
<reference evidence="2" key="1">
    <citation type="submission" date="2021-11" db="EMBL/GenBank/DDBJ databases">
        <authorList>
            <consortium name="Genoscope - CEA"/>
            <person name="William W."/>
        </authorList>
    </citation>
    <scope>NUCLEOTIDE SEQUENCE</scope>
</reference>
<dbReference type="AlphaFoldDB" id="A0A8J2WVC6"/>
<protein>
    <submittedName>
        <fullName evidence="2">Uncharacterized protein</fullName>
    </submittedName>
</protein>
<keyword evidence="3" id="KW-1185">Reference proteome</keyword>
<dbReference type="Proteomes" id="UP000789595">
    <property type="component" value="Unassembled WGS sequence"/>
</dbReference>
<dbReference type="EMBL" id="CAKKNE010000002">
    <property type="protein sequence ID" value="CAH0368769.1"/>
    <property type="molecule type" value="Genomic_DNA"/>
</dbReference>
<feature type="region of interest" description="Disordered" evidence="1">
    <location>
        <begin position="113"/>
        <end position="139"/>
    </location>
</feature>
<gene>
    <name evidence="2" type="ORF">PECAL_2P18540</name>
</gene>
<name>A0A8J2WVC6_9STRA</name>
<feature type="compositionally biased region" description="Low complexity" evidence="1">
    <location>
        <begin position="152"/>
        <end position="161"/>
    </location>
</feature>
<feature type="region of interest" description="Disordered" evidence="1">
    <location>
        <begin position="1"/>
        <end position="26"/>
    </location>
</feature>